<organism evidence="2 3">
    <name type="scientific">Comamonas flocculans</name>
    <dbReference type="NCBI Taxonomy" id="2597701"/>
    <lineage>
        <taxon>Bacteria</taxon>
        <taxon>Pseudomonadati</taxon>
        <taxon>Pseudomonadota</taxon>
        <taxon>Betaproteobacteria</taxon>
        <taxon>Burkholderiales</taxon>
        <taxon>Comamonadaceae</taxon>
        <taxon>Comamonas</taxon>
    </lineage>
</organism>
<proteinExistence type="predicted"/>
<sequence>MKKRIVEGIEVERGSGNVYADLGLPGADEMLVKARLVTKIREIIKAHGWTQQEAAQVLGMPQPKLSNMLRGQFRGISEAKLMACLARLGRRVQIVIGPDPQVETTGVVEVIFA</sequence>
<dbReference type="InterPro" id="IPR039554">
    <property type="entry name" value="HigA2-like_HTH"/>
</dbReference>
<dbReference type="PROSITE" id="PS50943">
    <property type="entry name" value="HTH_CROC1"/>
    <property type="match status" value="1"/>
</dbReference>
<evidence type="ECO:0000313" key="3">
    <source>
        <dbReference type="Proteomes" id="UP000321199"/>
    </source>
</evidence>
<evidence type="ECO:0000313" key="2">
    <source>
        <dbReference type="EMBL" id="QEA12692.1"/>
    </source>
</evidence>
<dbReference type="SMART" id="SM00530">
    <property type="entry name" value="HTH_XRE"/>
    <property type="match status" value="1"/>
</dbReference>
<accession>A0A5B8RVB6</accession>
<name>A0A5B8RVB6_9BURK</name>
<dbReference type="KEGG" id="cof:FOZ74_06465"/>
<gene>
    <name evidence="2" type="ORF">FOZ74_06465</name>
</gene>
<protein>
    <submittedName>
        <fullName evidence="2">XRE family transcriptional regulator</fullName>
    </submittedName>
</protein>
<dbReference type="InterPro" id="IPR010982">
    <property type="entry name" value="Lambda_DNA-bd_dom_sf"/>
</dbReference>
<dbReference type="CDD" id="cd00093">
    <property type="entry name" value="HTH_XRE"/>
    <property type="match status" value="1"/>
</dbReference>
<dbReference type="Proteomes" id="UP000321199">
    <property type="component" value="Chromosome"/>
</dbReference>
<dbReference type="Gene3D" id="1.10.260.40">
    <property type="entry name" value="lambda repressor-like DNA-binding domains"/>
    <property type="match status" value="1"/>
</dbReference>
<dbReference type="SUPFAM" id="SSF47413">
    <property type="entry name" value="lambda repressor-like DNA-binding domains"/>
    <property type="match status" value="1"/>
</dbReference>
<reference evidence="2 3" key="1">
    <citation type="submission" date="2019-07" db="EMBL/GenBank/DDBJ databases">
        <title>Complete genome sequence of Comamonas sp. NLF 7-7 isolated from livestock.</title>
        <authorList>
            <person name="Kim D.H."/>
            <person name="Kim J.G."/>
        </authorList>
    </citation>
    <scope>NUCLEOTIDE SEQUENCE [LARGE SCALE GENOMIC DNA]</scope>
    <source>
        <strain evidence="2 3">NLF 7-7</strain>
    </source>
</reference>
<dbReference type="GO" id="GO:0003677">
    <property type="term" value="F:DNA binding"/>
    <property type="evidence" value="ECO:0007669"/>
    <property type="project" value="InterPro"/>
</dbReference>
<dbReference type="Pfam" id="PF13744">
    <property type="entry name" value="HTH_37"/>
    <property type="match status" value="1"/>
</dbReference>
<keyword evidence="3" id="KW-1185">Reference proteome</keyword>
<dbReference type="OrthoDB" id="129377at2"/>
<dbReference type="AlphaFoldDB" id="A0A5B8RVB6"/>
<dbReference type="RefSeq" id="WP_146912286.1">
    <property type="nucleotide sequence ID" value="NZ_CP042344.1"/>
</dbReference>
<dbReference type="InterPro" id="IPR001387">
    <property type="entry name" value="Cro/C1-type_HTH"/>
</dbReference>
<feature type="domain" description="HTH cro/C1-type" evidence="1">
    <location>
        <begin position="40"/>
        <end position="95"/>
    </location>
</feature>
<evidence type="ECO:0000259" key="1">
    <source>
        <dbReference type="PROSITE" id="PS50943"/>
    </source>
</evidence>
<dbReference type="EMBL" id="CP042344">
    <property type="protein sequence ID" value="QEA12692.1"/>
    <property type="molecule type" value="Genomic_DNA"/>
</dbReference>